<dbReference type="EMBL" id="JBDKWZ010000012">
    <property type="protein sequence ID" value="MEN7550247.1"/>
    <property type="molecule type" value="Genomic_DNA"/>
</dbReference>
<gene>
    <name evidence="2" type="ORF">AAG747_20175</name>
</gene>
<feature type="region of interest" description="Disordered" evidence="1">
    <location>
        <begin position="30"/>
        <end position="115"/>
    </location>
</feature>
<comment type="caution">
    <text evidence="2">The sequence shown here is derived from an EMBL/GenBank/DDBJ whole genome shotgun (WGS) entry which is preliminary data.</text>
</comment>
<feature type="compositionally biased region" description="Low complexity" evidence="1">
    <location>
        <begin position="30"/>
        <end position="47"/>
    </location>
</feature>
<name>A0AAW9S2A5_9BACT</name>
<dbReference type="Proteomes" id="UP001403385">
    <property type="component" value="Unassembled WGS sequence"/>
</dbReference>
<dbReference type="AlphaFoldDB" id="A0AAW9S2A5"/>
<protein>
    <recommendedName>
        <fullName evidence="4">Secreted protein</fullName>
    </recommendedName>
</protein>
<organism evidence="2 3">
    <name type="scientific">Rapidithrix thailandica</name>
    <dbReference type="NCBI Taxonomy" id="413964"/>
    <lineage>
        <taxon>Bacteria</taxon>
        <taxon>Pseudomonadati</taxon>
        <taxon>Bacteroidota</taxon>
        <taxon>Cytophagia</taxon>
        <taxon>Cytophagales</taxon>
        <taxon>Flammeovirgaceae</taxon>
        <taxon>Rapidithrix</taxon>
    </lineage>
</organism>
<evidence type="ECO:0008006" key="4">
    <source>
        <dbReference type="Google" id="ProtNLM"/>
    </source>
</evidence>
<keyword evidence="3" id="KW-1185">Reference proteome</keyword>
<evidence type="ECO:0000313" key="2">
    <source>
        <dbReference type="EMBL" id="MEN7550247.1"/>
    </source>
</evidence>
<feature type="compositionally biased region" description="Basic residues" evidence="1">
    <location>
        <begin position="78"/>
        <end position="87"/>
    </location>
</feature>
<proteinExistence type="predicted"/>
<reference evidence="2 3" key="1">
    <citation type="submission" date="2024-04" db="EMBL/GenBank/DDBJ databases">
        <title>Novel genus in family Flammeovirgaceae.</title>
        <authorList>
            <person name="Nguyen T.H."/>
            <person name="Vuong T.Q."/>
            <person name="Le H."/>
            <person name="Kim S.-G."/>
        </authorList>
    </citation>
    <scope>NUCLEOTIDE SEQUENCE [LARGE SCALE GENOMIC DNA]</scope>
    <source>
        <strain evidence="2 3">JCM 23209</strain>
    </source>
</reference>
<evidence type="ECO:0000313" key="3">
    <source>
        <dbReference type="Proteomes" id="UP001403385"/>
    </source>
</evidence>
<dbReference type="RefSeq" id="WP_346823026.1">
    <property type="nucleotide sequence ID" value="NZ_JBDKWZ010000012.1"/>
</dbReference>
<evidence type="ECO:0000256" key="1">
    <source>
        <dbReference type="SAM" id="MobiDB-lite"/>
    </source>
</evidence>
<accession>A0AAW9S2A5</accession>
<feature type="compositionally biased region" description="Basic residues" evidence="1">
    <location>
        <begin position="102"/>
        <end position="113"/>
    </location>
</feature>
<sequence>MTILSLQRVCLQVVLYGFTCALLFSCASQSHTSSNRSSQNRSSALSSSDKKANSSPKKLKYSKKMGKVNSLENEHLAKAQKLRRKRAKQMDKPQYSNPMYFGHKKKPKKRPLGKQKLCKECGIRH</sequence>
<feature type="compositionally biased region" description="Basic residues" evidence="1">
    <location>
        <begin position="57"/>
        <end position="66"/>
    </location>
</feature>